<dbReference type="STRING" id="147828.A0A4S2M570"/>
<reference evidence="5 6" key="1">
    <citation type="journal article" date="2019" name="BMC Genomics">
        <title>New insights from Opisthorchis felineus genome: update on genomics of the epidemiologically important liver flukes.</title>
        <authorList>
            <person name="Ershov N.I."/>
            <person name="Mordvinov V.A."/>
            <person name="Prokhortchouk E.B."/>
            <person name="Pakharukova M.Y."/>
            <person name="Gunbin K.V."/>
            <person name="Ustyantsev K."/>
            <person name="Genaev M.A."/>
            <person name="Blinov A.G."/>
            <person name="Mazur A."/>
            <person name="Boulygina E."/>
            <person name="Tsygankova S."/>
            <person name="Khrameeva E."/>
            <person name="Chekanov N."/>
            <person name="Fan G."/>
            <person name="Xiao A."/>
            <person name="Zhang H."/>
            <person name="Xu X."/>
            <person name="Yang H."/>
            <person name="Solovyev V."/>
            <person name="Lee S.M."/>
            <person name="Liu X."/>
            <person name="Afonnikov D.A."/>
            <person name="Skryabin K.G."/>
        </authorList>
    </citation>
    <scope>NUCLEOTIDE SEQUENCE [LARGE SCALE GENOMIC DNA]</scope>
    <source>
        <strain evidence="5">AK-0245</strain>
        <tissue evidence="5">Whole organism</tissue>
    </source>
</reference>
<evidence type="ECO:0000256" key="2">
    <source>
        <dbReference type="PROSITE-ProRule" id="PRU00192"/>
    </source>
</evidence>
<dbReference type="PANTHER" id="PTHR14167:SF48">
    <property type="entry name" value="SH3 DOMAIN-CONTAINING PROTEIN 19"/>
    <property type="match status" value="1"/>
</dbReference>
<feature type="region of interest" description="Disordered" evidence="3">
    <location>
        <begin position="592"/>
        <end position="615"/>
    </location>
</feature>
<dbReference type="InterPro" id="IPR001452">
    <property type="entry name" value="SH3_domain"/>
</dbReference>
<dbReference type="Gene3D" id="2.30.30.40">
    <property type="entry name" value="SH3 Domains"/>
    <property type="match status" value="3"/>
</dbReference>
<dbReference type="OrthoDB" id="19092at2759"/>
<dbReference type="Proteomes" id="UP000308267">
    <property type="component" value="Unassembled WGS sequence"/>
</dbReference>
<evidence type="ECO:0000313" key="6">
    <source>
        <dbReference type="Proteomes" id="UP000308267"/>
    </source>
</evidence>
<keyword evidence="6" id="KW-1185">Reference proteome</keyword>
<accession>A0A4S2M570</accession>
<proteinExistence type="predicted"/>
<feature type="region of interest" description="Disordered" evidence="3">
    <location>
        <begin position="22"/>
        <end position="48"/>
    </location>
</feature>
<protein>
    <recommendedName>
        <fullName evidence="4">SH3 domain-containing protein</fullName>
    </recommendedName>
</protein>
<evidence type="ECO:0000256" key="1">
    <source>
        <dbReference type="ARBA" id="ARBA00022443"/>
    </source>
</evidence>
<feature type="region of interest" description="Disordered" evidence="3">
    <location>
        <begin position="384"/>
        <end position="413"/>
    </location>
</feature>
<feature type="domain" description="SH3" evidence="4">
    <location>
        <begin position="710"/>
        <end position="771"/>
    </location>
</feature>
<organism evidence="5 6">
    <name type="scientific">Opisthorchis felineus</name>
    <dbReference type="NCBI Taxonomy" id="147828"/>
    <lineage>
        <taxon>Eukaryota</taxon>
        <taxon>Metazoa</taxon>
        <taxon>Spiralia</taxon>
        <taxon>Lophotrochozoa</taxon>
        <taxon>Platyhelminthes</taxon>
        <taxon>Trematoda</taxon>
        <taxon>Digenea</taxon>
        <taxon>Opisthorchiida</taxon>
        <taxon>Opisthorchiata</taxon>
        <taxon>Opisthorchiidae</taxon>
        <taxon>Opisthorchis</taxon>
    </lineage>
</organism>
<dbReference type="InterPro" id="IPR050384">
    <property type="entry name" value="Endophilin_SH3RF"/>
</dbReference>
<dbReference type="InterPro" id="IPR036028">
    <property type="entry name" value="SH3-like_dom_sf"/>
</dbReference>
<evidence type="ECO:0000259" key="4">
    <source>
        <dbReference type="PROSITE" id="PS50002"/>
    </source>
</evidence>
<dbReference type="SMART" id="SM00326">
    <property type="entry name" value="SH3"/>
    <property type="match status" value="3"/>
</dbReference>
<gene>
    <name evidence="5" type="ORF">CRM22_002608</name>
</gene>
<comment type="caution">
    <text evidence="5">The sequence shown here is derived from an EMBL/GenBank/DDBJ whole genome shotgun (WGS) entry which is preliminary data.</text>
</comment>
<feature type="compositionally biased region" description="Basic and acidic residues" evidence="3">
    <location>
        <begin position="598"/>
        <end position="614"/>
    </location>
</feature>
<dbReference type="Pfam" id="PF00018">
    <property type="entry name" value="SH3_1"/>
    <property type="match status" value="2"/>
</dbReference>
<dbReference type="PANTHER" id="PTHR14167">
    <property type="entry name" value="SH3 DOMAIN-CONTAINING"/>
    <property type="match status" value="1"/>
</dbReference>
<name>A0A4S2M570_OPIFE</name>
<feature type="compositionally biased region" description="Basic and acidic residues" evidence="3">
    <location>
        <begin position="398"/>
        <end position="409"/>
    </location>
</feature>
<feature type="compositionally biased region" description="Polar residues" evidence="3">
    <location>
        <begin position="264"/>
        <end position="276"/>
    </location>
</feature>
<dbReference type="EMBL" id="SJOL01004558">
    <property type="protein sequence ID" value="TGZ71482.1"/>
    <property type="molecule type" value="Genomic_DNA"/>
</dbReference>
<dbReference type="CDD" id="cd00174">
    <property type="entry name" value="SH3"/>
    <property type="match status" value="1"/>
</dbReference>
<feature type="region of interest" description="Disordered" evidence="3">
    <location>
        <begin position="264"/>
        <end position="328"/>
    </location>
</feature>
<keyword evidence="1 2" id="KW-0728">SH3 domain</keyword>
<evidence type="ECO:0000256" key="3">
    <source>
        <dbReference type="SAM" id="MobiDB-lite"/>
    </source>
</evidence>
<feature type="domain" description="SH3" evidence="4">
    <location>
        <begin position="162"/>
        <end position="223"/>
    </location>
</feature>
<feature type="domain" description="SH3" evidence="4">
    <location>
        <begin position="630"/>
        <end position="701"/>
    </location>
</feature>
<dbReference type="SUPFAM" id="SSF50044">
    <property type="entry name" value="SH3-domain"/>
    <property type="match status" value="3"/>
</dbReference>
<dbReference type="AlphaFoldDB" id="A0A4S2M570"/>
<sequence>MRVCSPSQTKVTSYASLTSTLAPGGSAPTIARRQSEESNTNKSSYCKPRLLLPRTPTVQSLKSDEAACKAHADYFQRHLLRPAVPGVPNAHIRAASAETSHRFRSWTPNNSPRTVAQLNLSKPLDKATSSELSLCSSVENGAETLLDSLQDQQRTLEPRMSRGRPHVVALYDFDTGIEGDLQFRTGDIIMLEEVVDEAWYRGRSIVTGQVGIFPMNHVQVRIPIETGLYTTSQPRPTILLARQPPKGSPLLTNGFSPQANQVTSAQGSVSSVTSNEAALPRRPSRIRISSLSAKYDTTQTGPSKHSSASGTAAVSDEDSNDATRTDPCTIVRCTSPPIVSSLKPLSRETVSQLAGKLEHRGIAITRVGPLPAGAKPLFPSVMRKPHVSSAPNECQKTLSDHIGPEDSRKPNLIPTPKMVETLLVKMFREQRKPSEKEAPLLSESVAGRIMSDTEMPTSPNENSLKHNHSAPDSVRIERVAAFPTACISGELIRDKPRPRLVGPRTVSIKRTRSFSVNPNKKSMQESGLPASDLIDMSTALARLPKPFRWQTSLQIPAGLKNPATHKIGEPAPTVTVKTEKLRQEGAVVKNGTTTKTLNGDKHVEPNQTAEERSFRPSTSSLFRKLSREVADQQWLLITFDYVGTESVDLTVKANQVVRCLDPLPPPANMQDVYVPDQWLRCVTWFGKEGQVPSTFVRRILDFEELRRRMGSRPRVEALFDFSAETSGDLSLKVGDIVYLHEAVDENWYRGENAATGCRGMFPAPFVRVLYPLPNKKLL</sequence>
<feature type="compositionally biased region" description="Polar residues" evidence="3">
    <location>
        <begin position="295"/>
        <end position="312"/>
    </location>
</feature>
<evidence type="ECO:0000313" key="5">
    <source>
        <dbReference type="EMBL" id="TGZ71482.1"/>
    </source>
</evidence>
<dbReference type="PROSITE" id="PS50002">
    <property type="entry name" value="SH3"/>
    <property type="match status" value="3"/>
</dbReference>